<dbReference type="Proteomes" id="UP000008810">
    <property type="component" value="Chromosome 3"/>
</dbReference>
<protein>
    <submittedName>
        <fullName evidence="3 4">Uncharacterized protein</fullName>
    </submittedName>
</protein>
<evidence type="ECO:0000313" key="3">
    <source>
        <dbReference type="EMBL" id="KQK02149.1"/>
    </source>
</evidence>
<reference evidence="4" key="3">
    <citation type="submission" date="2018-08" db="UniProtKB">
        <authorList>
            <consortium name="EnsemblPlants"/>
        </authorList>
    </citation>
    <scope>IDENTIFICATION</scope>
    <source>
        <strain evidence="4">cv. Bd21</strain>
    </source>
</reference>
<gene>
    <name evidence="3" type="ORF">BRADI_3g60594v3</name>
</gene>
<evidence type="ECO:0000256" key="2">
    <source>
        <dbReference type="SAM" id="MobiDB-lite"/>
    </source>
</evidence>
<evidence type="ECO:0000313" key="4">
    <source>
        <dbReference type="EnsemblPlants" id="KQK02149"/>
    </source>
</evidence>
<dbReference type="Gramene" id="KQK02149">
    <property type="protein sequence ID" value="KQK02149"/>
    <property type="gene ID" value="BRADI_3g60594v3"/>
</dbReference>
<dbReference type="InParanoid" id="A0A0Q3FVI5"/>
<evidence type="ECO:0000256" key="1">
    <source>
        <dbReference type="SAM" id="Coils"/>
    </source>
</evidence>
<keyword evidence="5" id="KW-1185">Reference proteome</keyword>
<name>A0A0Q3FVI5_BRADI</name>
<feature type="region of interest" description="Disordered" evidence="2">
    <location>
        <begin position="80"/>
        <end position="109"/>
    </location>
</feature>
<dbReference type="EMBL" id="CM000882">
    <property type="protein sequence ID" value="KQK02149.1"/>
    <property type="molecule type" value="Genomic_DNA"/>
</dbReference>
<accession>A0A0Q3FVI5</accession>
<dbReference type="ExpressionAtlas" id="A0A0Q3FVI5">
    <property type="expression patterns" value="baseline and differential"/>
</dbReference>
<sequence>MDEKSKTITTGNHELNDVYCIVDDLRERWRPKVDGQVADLRDCVDELRQQLDELKSTSPTASDRKHGHGSGVVEVLGSAHLGPSSSQAAPGPYGHGVDKTTRGAGSDSRIASGQWRKYWLGFQTRRTKERNTTLMFHEVIRSILRLLLQSHRWIPKLLHPKASLMKSSLHCSITEGPRGCASSVEANGVLNTSVQPMFPSILLKKSGMLWVIVTMILFSDSNPDELMALSDQAAKGKEMAGELPSPDLPPNYAFEMGFEPALQRANFPYPSITIQPIPWLRETLLHFGLITLLSKHSLWRMDTHNVKLVSLFTLGRPGNQRGT</sequence>
<dbReference type="OrthoDB" id="721017at2759"/>
<reference evidence="3 4" key="1">
    <citation type="journal article" date="2010" name="Nature">
        <title>Genome sequencing and analysis of the model grass Brachypodium distachyon.</title>
        <authorList>
            <consortium name="International Brachypodium Initiative"/>
        </authorList>
    </citation>
    <scope>NUCLEOTIDE SEQUENCE [LARGE SCALE GENOMIC DNA]</scope>
    <source>
        <strain evidence="3 4">Bd21</strain>
    </source>
</reference>
<keyword evidence="1" id="KW-0175">Coiled coil</keyword>
<proteinExistence type="predicted"/>
<dbReference type="AlphaFoldDB" id="A0A0Q3FVI5"/>
<evidence type="ECO:0000313" key="5">
    <source>
        <dbReference type="Proteomes" id="UP000008810"/>
    </source>
</evidence>
<reference evidence="3" key="2">
    <citation type="submission" date="2017-06" db="EMBL/GenBank/DDBJ databases">
        <title>WGS assembly of Brachypodium distachyon.</title>
        <authorList>
            <consortium name="The International Brachypodium Initiative"/>
            <person name="Lucas S."/>
            <person name="Harmon-Smith M."/>
            <person name="Lail K."/>
            <person name="Tice H."/>
            <person name="Grimwood J."/>
            <person name="Bruce D."/>
            <person name="Barry K."/>
            <person name="Shu S."/>
            <person name="Lindquist E."/>
            <person name="Wang M."/>
            <person name="Pitluck S."/>
            <person name="Vogel J.P."/>
            <person name="Garvin D.F."/>
            <person name="Mockler T.C."/>
            <person name="Schmutz J."/>
            <person name="Rokhsar D."/>
            <person name="Bevan M.W."/>
        </authorList>
    </citation>
    <scope>NUCLEOTIDE SEQUENCE</scope>
    <source>
        <strain evidence="3">Bd21</strain>
    </source>
</reference>
<feature type="coiled-coil region" evidence="1">
    <location>
        <begin position="37"/>
        <end position="64"/>
    </location>
</feature>
<dbReference type="EnsemblPlants" id="KQK02149">
    <property type="protein sequence ID" value="KQK02149"/>
    <property type="gene ID" value="BRADI_3g60594v3"/>
</dbReference>
<organism evidence="3">
    <name type="scientific">Brachypodium distachyon</name>
    <name type="common">Purple false brome</name>
    <name type="synonym">Trachynia distachya</name>
    <dbReference type="NCBI Taxonomy" id="15368"/>
    <lineage>
        <taxon>Eukaryota</taxon>
        <taxon>Viridiplantae</taxon>
        <taxon>Streptophyta</taxon>
        <taxon>Embryophyta</taxon>
        <taxon>Tracheophyta</taxon>
        <taxon>Spermatophyta</taxon>
        <taxon>Magnoliopsida</taxon>
        <taxon>Liliopsida</taxon>
        <taxon>Poales</taxon>
        <taxon>Poaceae</taxon>
        <taxon>BOP clade</taxon>
        <taxon>Pooideae</taxon>
        <taxon>Stipodae</taxon>
        <taxon>Brachypodieae</taxon>
        <taxon>Brachypodium</taxon>
    </lineage>
</organism>